<evidence type="ECO:0000256" key="2">
    <source>
        <dbReference type="ARBA" id="ARBA00023043"/>
    </source>
</evidence>
<dbReference type="InterPro" id="IPR002110">
    <property type="entry name" value="Ankyrin_rpt"/>
</dbReference>
<dbReference type="PANTHER" id="PTHR24198:SF165">
    <property type="entry name" value="ANKYRIN REPEAT-CONTAINING PROTEIN-RELATED"/>
    <property type="match status" value="1"/>
</dbReference>
<proteinExistence type="predicted"/>
<dbReference type="Gene3D" id="1.25.40.20">
    <property type="entry name" value="Ankyrin repeat-containing domain"/>
    <property type="match status" value="4"/>
</dbReference>
<dbReference type="InterPro" id="IPR036770">
    <property type="entry name" value="Ankyrin_rpt-contain_sf"/>
</dbReference>
<accession>A0ABD2XMA6</accession>
<dbReference type="Pfam" id="PF12796">
    <property type="entry name" value="Ank_2"/>
    <property type="match status" value="2"/>
</dbReference>
<keyword evidence="1" id="KW-0677">Repeat</keyword>
<dbReference type="AlphaFoldDB" id="A0ABD2XMA6"/>
<gene>
    <name evidence="4" type="ORF">TKK_001742</name>
</gene>
<feature type="repeat" description="ANK" evidence="3">
    <location>
        <begin position="212"/>
        <end position="246"/>
    </location>
</feature>
<reference evidence="4 5" key="1">
    <citation type="journal article" date="2024" name="bioRxiv">
        <title>A reference genome for Trichogramma kaykai: A tiny desert-dwelling parasitoid wasp with competing sex-ratio distorters.</title>
        <authorList>
            <person name="Culotta J."/>
            <person name="Lindsey A.R."/>
        </authorList>
    </citation>
    <scope>NUCLEOTIDE SEQUENCE [LARGE SCALE GENOMIC DNA]</scope>
    <source>
        <strain evidence="4 5">KSX58</strain>
    </source>
</reference>
<evidence type="ECO:0000256" key="3">
    <source>
        <dbReference type="PROSITE-ProRule" id="PRU00023"/>
    </source>
</evidence>
<dbReference type="PROSITE" id="PS50088">
    <property type="entry name" value="ANK_REPEAT"/>
    <property type="match status" value="4"/>
</dbReference>
<dbReference type="SMART" id="SM00248">
    <property type="entry name" value="ANK"/>
    <property type="match status" value="8"/>
</dbReference>
<dbReference type="PANTHER" id="PTHR24198">
    <property type="entry name" value="ANKYRIN REPEAT AND PROTEIN KINASE DOMAIN-CONTAINING PROTEIN"/>
    <property type="match status" value="1"/>
</dbReference>
<dbReference type="Pfam" id="PF00023">
    <property type="entry name" value="Ank"/>
    <property type="match status" value="1"/>
</dbReference>
<protein>
    <submittedName>
        <fullName evidence="4">Uncharacterized protein</fullName>
    </submittedName>
</protein>
<evidence type="ECO:0000313" key="4">
    <source>
        <dbReference type="EMBL" id="KAL3406412.1"/>
    </source>
</evidence>
<evidence type="ECO:0000313" key="5">
    <source>
        <dbReference type="Proteomes" id="UP001627154"/>
    </source>
</evidence>
<dbReference type="SUPFAM" id="SSF48403">
    <property type="entry name" value="Ankyrin repeat"/>
    <property type="match status" value="1"/>
</dbReference>
<sequence>MNEFYKNSALRQIHNGSYRPSAHCFDRLLDFVNKCGYKDEPEVNKDGKPLTRRTTALHHAARYEHRSWVLSASQNYDIVPMVRKLFNIYNRFDLNYTDELGCTHFHVACEYGMNDVVRKFLELGQDPDVLVAKTGNSPLHLALSGDLNFQDHKKKVAKLLLEHGADPNVVNKDGRTLLHVLGENYWRSQDTEMVFVLKKRCKPGQVDVQDKWGNTPLHLAVPSLANPKARVQALLTIGANPNLANDEGLTPMHIISKRHCNDGLWNSFWKVSGQMKQPVKLEARDKLGNTPLHLAALSFDFMSLESLLRNGADPNSVNEEGQTPLHIIAKNDDRFNICNVASLFFKTNKELGRQVRIDAKDNLGRTPLQLAVANLLPDKIDILLDNGADLSSFRFPTEDYFAEKLVPYQRERRLNFKMRIASRLMAVVECLENRGYELDQSDALTVMKVFADHELFEKSANFEKCWYGRDGGKSVMKAKKTKKIMLKKMGLTLYDLIRLRPEEMTKLITFKEFNLYSPSSVLRKLPNKLLEACVLHLCETISREFFRAWATISFLGLTRYRLPVLCCENIIENLKNEDLHRICLADTLDAI</sequence>
<evidence type="ECO:0000256" key="1">
    <source>
        <dbReference type="ARBA" id="ARBA00022737"/>
    </source>
</evidence>
<feature type="repeat" description="ANK" evidence="3">
    <location>
        <begin position="287"/>
        <end position="319"/>
    </location>
</feature>
<comment type="caution">
    <text evidence="4">The sequence shown here is derived from an EMBL/GenBank/DDBJ whole genome shotgun (WGS) entry which is preliminary data.</text>
</comment>
<keyword evidence="2 3" id="KW-0040">ANK repeat</keyword>
<feature type="repeat" description="ANK" evidence="3">
    <location>
        <begin position="134"/>
        <end position="172"/>
    </location>
</feature>
<name>A0ABD2XMA6_9HYME</name>
<feature type="repeat" description="ANK" evidence="3">
    <location>
        <begin position="363"/>
        <end position="395"/>
    </location>
</feature>
<dbReference type="Proteomes" id="UP001627154">
    <property type="component" value="Unassembled WGS sequence"/>
</dbReference>
<dbReference type="EMBL" id="JBJJXI010000019">
    <property type="protein sequence ID" value="KAL3406412.1"/>
    <property type="molecule type" value="Genomic_DNA"/>
</dbReference>
<dbReference type="PROSITE" id="PS50297">
    <property type="entry name" value="ANK_REP_REGION"/>
    <property type="match status" value="4"/>
</dbReference>
<organism evidence="4 5">
    <name type="scientific">Trichogramma kaykai</name>
    <dbReference type="NCBI Taxonomy" id="54128"/>
    <lineage>
        <taxon>Eukaryota</taxon>
        <taxon>Metazoa</taxon>
        <taxon>Ecdysozoa</taxon>
        <taxon>Arthropoda</taxon>
        <taxon>Hexapoda</taxon>
        <taxon>Insecta</taxon>
        <taxon>Pterygota</taxon>
        <taxon>Neoptera</taxon>
        <taxon>Endopterygota</taxon>
        <taxon>Hymenoptera</taxon>
        <taxon>Apocrita</taxon>
        <taxon>Proctotrupomorpha</taxon>
        <taxon>Chalcidoidea</taxon>
        <taxon>Trichogrammatidae</taxon>
        <taxon>Trichogramma</taxon>
    </lineage>
</organism>
<keyword evidence="5" id="KW-1185">Reference proteome</keyword>